<name>A0A6C0AEH2_9ZZZZ</name>
<evidence type="ECO:0000313" key="1">
    <source>
        <dbReference type="EMBL" id="QHS78154.1"/>
    </source>
</evidence>
<accession>A0A6C0AEH2</accession>
<sequence length="50" mass="6047">MISIECNFLKNIEKYEKLSKNKNLMSVDFLEKFPKFNINILNYSLYLKNI</sequence>
<organism evidence="1">
    <name type="scientific">viral metagenome</name>
    <dbReference type="NCBI Taxonomy" id="1070528"/>
    <lineage>
        <taxon>unclassified sequences</taxon>
        <taxon>metagenomes</taxon>
        <taxon>organismal metagenomes</taxon>
    </lineage>
</organism>
<reference evidence="1" key="1">
    <citation type="journal article" date="2020" name="Nature">
        <title>Giant virus diversity and host interactions through global metagenomics.</title>
        <authorList>
            <person name="Schulz F."/>
            <person name="Roux S."/>
            <person name="Paez-Espino D."/>
            <person name="Jungbluth S."/>
            <person name="Walsh D.A."/>
            <person name="Denef V.J."/>
            <person name="McMahon K.D."/>
            <person name="Konstantinidis K.T."/>
            <person name="Eloe-Fadrosh E.A."/>
            <person name="Kyrpides N.C."/>
            <person name="Woyke T."/>
        </authorList>
    </citation>
    <scope>NUCLEOTIDE SEQUENCE</scope>
    <source>
        <strain evidence="1">GVMAG-S-1021933-23</strain>
    </source>
</reference>
<proteinExistence type="predicted"/>
<protein>
    <submittedName>
        <fullName evidence="1">Uncharacterized protein</fullName>
    </submittedName>
</protein>
<dbReference type="EMBL" id="MN740595">
    <property type="protein sequence ID" value="QHS78154.1"/>
    <property type="molecule type" value="Genomic_DNA"/>
</dbReference>
<dbReference type="AlphaFoldDB" id="A0A6C0AEH2"/>